<comment type="similarity">
    <text evidence="2">Belongs to the nudC family.</text>
</comment>
<dbReference type="PROSITE" id="PS51203">
    <property type="entry name" value="CS"/>
    <property type="match status" value="1"/>
</dbReference>
<feature type="compositionally biased region" description="Basic and acidic residues" evidence="7">
    <location>
        <begin position="174"/>
        <end position="185"/>
    </location>
</feature>
<evidence type="ECO:0000256" key="6">
    <source>
        <dbReference type="ARBA" id="ARBA00030427"/>
    </source>
</evidence>
<keyword evidence="4" id="KW-0963">Cytoplasm</keyword>
<dbReference type="PANTHER" id="PTHR12356">
    <property type="entry name" value="NUCLEAR MOVEMENT PROTEIN NUDC"/>
    <property type="match status" value="1"/>
</dbReference>
<accession>A0A7S4EP05</accession>
<dbReference type="GO" id="GO:0005737">
    <property type="term" value="C:cytoplasm"/>
    <property type="evidence" value="ECO:0007669"/>
    <property type="project" value="UniProtKB-SubCell"/>
</dbReference>
<dbReference type="PANTHER" id="PTHR12356:SF3">
    <property type="entry name" value="NUCLEAR MIGRATION PROTEIN NUDC"/>
    <property type="match status" value="1"/>
</dbReference>
<sequence length="370" mass="40942">MEDERFDGLYLNVAQTARGIEPLLDSVFSFLRRKTDFFSGPPGSEDGTAAAIAKVNEVLQKHAERYRNDKLAAEKKKKTKQALKKTKAKAASNTKTATKTTTQPFKKEEPDNEDEIIEMSSDGGFDASTTVESKKPIITPLKSNSASASASTSTTSAKESQKVEEIPPAATKAATKDGDKKKESNDNNNDNDDDGEGPPPEGNGGIVPGKYAWTQTLAEVMVNVPVPENTRGRDVQVTITPSHLKIVVKKNDRGVVIDADLTKRIICDDSFWTIEDGNRLVVNLQKSNQMEWWDSVCQGHPIINVRHIRPENSSVSDLDGETRKTVEKMMFDQRQKALGRPTSDEQTKLDTLEMFKKQHPEMDFSDAKIS</sequence>
<organism evidence="9">
    <name type="scientific">Pseudo-nitzschia australis</name>
    <dbReference type="NCBI Taxonomy" id="44445"/>
    <lineage>
        <taxon>Eukaryota</taxon>
        <taxon>Sar</taxon>
        <taxon>Stramenopiles</taxon>
        <taxon>Ochrophyta</taxon>
        <taxon>Bacillariophyta</taxon>
        <taxon>Bacillariophyceae</taxon>
        <taxon>Bacillariophycidae</taxon>
        <taxon>Bacillariales</taxon>
        <taxon>Bacillariaceae</taxon>
        <taxon>Pseudo-nitzschia</taxon>
    </lineage>
</organism>
<dbReference type="InterPro" id="IPR007052">
    <property type="entry name" value="CS_dom"/>
</dbReference>
<dbReference type="Gene3D" id="2.60.40.790">
    <property type="match status" value="1"/>
</dbReference>
<dbReference type="Pfam" id="PF14050">
    <property type="entry name" value="Nudc_N"/>
    <property type="match status" value="1"/>
</dbReference>
<dbReference type="Pfam" id="PF04969">
    <property type="entry name" value="CS"/>
    <property type="match status" value="1"/>
</dbReference>
<dbReference type="EMBL" id="HBIX01027947">
    <property type="protein sequence ID" value="CAE0726116.1"/>
    <property type="molecule type" value="Transcribed_RNA"/>
</dbReference>
<dbReference type="SUPFAM" id="SSF49764">
    <property type="entry name" value="HSP20-like chaperones"/>
    <property type="match status" value="1"/>
</dbReference>
<gene>
    <name evidence="9" type="ORF">PAUS00366_LOCUS18873</name>
</gene>
<dbReference type="InterPro" id="IPR037898">
    <property type="entry name" value="NudC_fam"/>
</dbReference>
<feature type="compositionally biased region" description="Basic residues" evidence="7">
    <location>
        <begin position="75"/>
        <end position="88"/>
    </location>
</feature>
<reference evidence="9" key="1">
    <citation type="submission" date="2021-01" db="EMBL/GenBank/DDBJ databases">
        <authorList>
            <person name="Corre E."/>
            <person name="Pelletier E."/>
            <person name="Niang G."/>
            <person name="Scheremetjew M."/>
            <person name="Finn R."/>
            <person name="Kale V."/>
            <person name="Holt S."/>
            <person name="Cochrane G."/>
            <person name="Meng A."/>
            <person name="Brown T."/>
            <person name="Cohen L."/>
        </authorList>
    </citation>
    <scope>NUCLEOTIDE SEQUENCE</scope>
    <source>
        <strain evidence="9">10249 10 AB</strain>
    </source>
</reference>
<name>A0A7S4EP05_9STRA</name>
<evidence type="ECO:0000256" key="1">
    <source>
        <dbReference type="ARBA" id="ARBA00004496"/>
    </source>
</evidence>
<evidence type="ECO:0000256" key="5">
    <source>
        <dbReference type="ARBA" id="ARBA00022553"/>
    </source>
</evidence>
<dbReference type="AlphaFoldDB" id="A0A7S4EP05"/>
<dbReference type="FunFam" id="2.60.40.790:FF:000001">
    <property type="entry name" value="Nuclear migration protein nudC"/>
    <property type="match status" value="1"/>
</dbReference>
<comment type="subcellular location">
    <subcellularLocation>
        <location evidence="1">Cytoplasm</location>
    </subcellularLocation>
</comment>
<dbReference type="InterPro" id="IPR008978">
    <property type="entry name" value="HSP20-like_chaperone"/>
</dbReference>
<evidence type="ECO:0000256" key="4">
    <source>
        <dbReference type="ARBA" id="ARBA00022490"/>
    </source>
</evidence>
<evidence type="ECO:0000256" key="7">
    <source>
        <dbReference type="SAM" id="MobiDB-lite"/>
    </source>
</evidence>
<protein>
    <recommendedName>
        <fullName evidence="3">Nuclear migration protein nudC</fullName>
    </recommendedName>
    <alternativeName>
        <fullName evidence="6">Nuclear distribution protein C homolog</fullName>
    </alternativeName>
</protein>
<evidence type="ECO:0000313" key="9">
    <source>
        <dbReference type="EMBL" id="CAE0726116.1"/>
    </source>
</evidence>
<evidence type="ECO:0000259" key="8">
    <source>
        <dbReference type="PROSITE" id="PS51203"/>
    </source>
</evidence>
<feature type="domain" description="CS" evidence="8">
    <location>
        <begin position="206"/>
        <end position="297"/>
    </location>
</feature>
<evidence type="ECO:0000256" key="3">
    <source>
        <dbReference type="ARBA" id="ARBA00017641"/>
    </source>
</evidence>
<feature type="region of interest" description="Disordered" evidence="7">
    <location>
        <begin position="66"/>
        <end position="112"/>
    </location>
</feature>
<feature type="compositionally biased region" description="Low complexity" evidence="7">
    <location>
        <begin position="89"/>
        <end position="104"/>
    </location>
</feature>
<proteinExistence type="inferred from homology"/>
<dbReference type="InterPro" id="IPR025934">
    <property type="entry name" value="NudC_N_dom"/>
</dbReference>
<evidence type="ECO:0000256" key="2">
    <source>
        <dbReference type="ARBA" id="ARBA00010513"/>
    </source>
</evidence>
<dbReference type="GO" id="GO:0051082">
    <property type="term" value="F:unfolded protein binding"/>
    <property type="evidence" value="ECO:0007669"/>
    <property type="project" value="TreeGrafter"/>
</dbReference>
<feature type="compositionally biased region" description="Low complexity" evidence="7">
    <location>
        <begin position="145"/>
        <end position="157"/>
    </location>
</feature>
<dbReference type="GO" id="GO:0006457">
    <property type="term" value="P:protein folding"/>
    <property type="evidence" value="ECO:0007669"/>
    <property type="project" value="TreeGrafter"/>
</dbReference>
<keyword evidence="5" id="KW-0597">Phosphoprotein</keyword>
<feature type="region of interest" description="Disordered" evidence="7">
    <location>
        <begin position="136"/>
        <end position="209"/>
    </location>
</feature>
<dbReference type="CDD" id="cd06467">
    <property type="entry name" value="p23_NUDC_like"/>
    <property type="match status" value="1"/>
</dbReference>